<dbReference type="RefSeq" id="WP_343849301.1">
    <property type="nucleotide sequence ID" value="NZ_BAAAFI010000004.1"/>
</dbReference>
<dbReference type="EMBL" id="BAAAFI010000004">
    <property type="protein sequence ID" value="GAA0878121.1"/>
    <property type="molecule type" value="Genomic_DNA"/>
</dbReference>
<name>A0ABN1MXA9_9BACT</name>
<dbReference type="Proteomes" id="UP001500469">
    <property type="component" value="Unassembled WGS sequence"/>
</dbReference>
<gene>
    <name evidence="1" type="ORF">GCM10009119_10890</name>
</gene>
<evidence type="ECO:0000313" key="1">
    <source>
        <dbReference type="EMBL" id="GAA0878121.1"/>
    </source>
</evidence>
<keyword evidence="2" id="KW-1185">Reference proteome</keyword>
<organism evidence="1 2">
    <name type="scientific">Algoriphagus jejuensis</name>
    <dbReference type="NCBI Taxonomy" id="419934"/>
    <lineage>
        <taxon>Bacteria</taxon>
        <taxon>Pseudomonadati</taxon>
        <taxon>Bacteroidota</taxon>
        <taxon>Cytophagia</taxon>
        <taxon>Cytophagales</taxon>
        <taxon>Cyclobacteriaceae</taxon>
        <taxon>Algoriphagus</taxon>
    </lineage>
</organism>
<reference evidence="1 2" key="1">
    <citation type="journal article" date="2019" name="Int. J. Syst. Evol. Microbiol.">
        <title>The Global Catalogue of Microorganisms (GCM) 10K type strain sequencing project: providing services to taxonomists for standard genome sequencing and annotation.</title>
        <authorList>
            <consortium name="The Broad Institute Genomics Platform"/>
            <consortium name="The Broad Institute Genome Sequencing Center for Infectious Disease"/>
            <person name="Wu L."/>
            <person name="Ma J."/>
        </authorList>
    </citation>
    <scope>NUCLEOTIDE SEQUENCE [LARGE SCALE GENOMIC DNA]</scope>
    <source>
        <strain evidence="1 2">JCM 16112</strain>
    </source>
</reference>
<protein>
    <submittedName>
        <fullName evidence="1">Uncharacterized protein</fullName>
    </submittedName>
</protein>
<comment type="caution">
    <text evidence="1">The sequence shown here is derived from an EMBL/GenBank/DDBJ whole genome shotgun (WGS) entry which is preliminary data.</text>
</comment>
<accession>A0ABN1MXA9</accession>
<evidence type="ECO:0000313" key="2">
    <source>
        <dbReference type="Proteomes" id="UP001500469"/>
    </source>
</evidence>
<sequence length="281" mass="31053">MKPSIHFEFEKQLALQTFLTDFAALNLSKMYLRIFGVIAIMTTTFASANAQCDNLEPEDSIYGYREREGRCEGFYKANVSGFAIAVVSFTHGNIAYAMNSNEKLKISTNPLDNFNSVSVQGTNFLMNKNYRLDLELKKGEVATIPVKDVLEPNKLDPAHLGLLGYVERSGFRYFVPVTPSSELSGSSAGEKNLKLAISATIDLKKVVWRYAVTQGDLCGNYSDIVVLPASSFLRNSPIELQIPTAILEKGNEIGLCIQLSVLGTNGMEFNENIRLLIPKDS</sequence>
<proteinExistence type="predicted"/>